<reference evidence="1 2" key="1">
    <citation type="submission" date="2019-08" db="EMBL/GenBank/DDBJ databases">
        <authorList>
            <person name="Liang Q."/>
        </authorList>
    </citation>
    <scope>NUCLEOTIDE SEQUENCE [LARGE SCALE GENOMIC DNA]</scope>
    <source>
        <strain evidence="1 2">V1718</strain>
    </source>
</reference>
<dbReference type="RefSeq" id="WP_146958542.1">
    <property type="nucleotide sequence ID" value="NZ_CP042467.1"/>
</dbReference>
<gene>
    <name evidence="1" type="ORF">FRD01_06300</name>
</gene>
<proteinExistence type="predicted"/>
<evidence type="ECO:0008006" key="3">
    <source>
        <dbReference type="Google" id="ProtNLM"/>
    </source>
</evidence>
<dbReference type="EMBL" id="CP042467">
    <property type="protein sequence ID" value="QED26857.1"/>
    <property type="molecule type" value="Genomic_DNA"/>
</dbReference>
<dbReference type="AlphaFoldDB" id="A0A5B8XNY7"/>
<protein>
    <recommendedName>
        <fullName evidence="3">Alginate export domain-containing protein</fullName>
    </recommendedName>
</protein>
<dbReference type="OrthoDB" id="5480573at2"/>
<dbReference type="Proteomes" id="UP000321595">
    <property type="component" value="Chromosome"/>
</dbReference>
<accession>A0A5B8XNY7</accession>
<sequence>MPQFEDPGPAPESSIVDDVEWRADSEYRMRLVRIDPLELNGDEVTEMQWVEQRYRLDTTVSKPGAGAIHLQLDALDGVLFGDNGDFPETTSGVSLTSNRPNMKRWTIGLPPGGDPLDRRAYRPVLADADTFEINYLYADVNLPVGLLRFGRQPKKYGAGIPSHDGGNYNRWGVSNHSDAADRLLFGTKLDQAFYVIRDGSKHVPDPGSDNGVIFALFYDWQVQDEIAVSEDNLRQLGGALELRKREADWGGWKWKDLYITQAAVHLANDEFETSIWGFPGSIGGEVGDLKLAVQTMFIVGETREISEGFATLSGTDVTDQKVQSYGVQTVVDYKTGPVTWTMEFNMASGDDDPRTTTPLTSFNYARDMNVGLLMFEHILAFETARSAAVGVENLSGLDSRSFPLTEVQTEGRFTNAIAIFPQAYVEVYKTPTALLHTRVGGLFAWTQSEGGLVDPIITSLSYDGVEIADDAVNFNGGRPARYYGAELDLQLGFTYKDTFFWTVEGAVLFPGAALHNENGVAVRSYLLENRFEVRF</sequence>
<evidence type="ECO:0000313" key="2">
    <source>
        <dbReference type="Proteomes" id="UP000321595"/>
    </source>
</evidence>
<name>A0A5B8XNY7_9DELT</name>
<keyword evidence="2" id="KW-1185">Reference proteome</keyword>
<evidence type="ECO:0000313" key="1">
    <source>
        <dbReference type="EMBL" id="QED26857.1"/>
    </source>
</evidence>
<organism evidence="1 2">
    <name type="scientific">Microvenator marinus</name>
    <dbReference type="NCBI Taxonomy" id="2600177"/>
    <lineage>
        <taxon>Bacteria</taxon>
        <taxon>Deltaproteobacteria</taxon>
        <taxon>Bradymonadales</taxon>
        <taxon>Microvenatoraceae</taxon>
        <taxon>Microvenator</taxon>
    </lineage>
</organism>
<dbReference type="KEGG" id="bbae:FRD01_06300"/>